<feature type="region of interest" description="Disordered" evidence="1">
    <location>
        <begin position="1"/>
        <end position="126"/>
    </location>
</feature>
<name>A0A3N4HV11_ASCIM</name>
<dbReference type="AlphaFoldDB" id="A0A3N4HV11"/>
<proteinExistence type="predicted"/>
<organism evidence="3 4">
    <name type="scientific">Ascobolus immersus RN42</name>
    <dbReference type="NCBI Taxonomy" id="1160509"/>
    <lineage>
        <taxon>Eukaryota</taxon>
        <taxon>Fungi</taxon>
        <taxon>Dikarya</taxon>
        <taxon>Ascomycota</taxon>
        <taxon>Pezizomycotina</taxon>
        <taxon>Pezizomycetes</taxon>
        <taxon>Pezizales</taxon>
        <taxon>Ascobolaceae</taxon>
        <taxon>Ascobolus</taxon>
    </lineage>
</organism>
<protein>
    <recommendedName>
        <fullName evidence="2">DUF7102 domain-containing protein</fullName>
    </recommendedName>
</protein>
<evidence type="ECO:0000313" key="4">
    <source>
        <dbReference type="Proteomes" id="UP000275078"/>
    </source>
</evidence>
<gene>
    <name evidence="3" type="ORF">BJ508DRAFT_417308</name>
</gene>
<dbReference type="Pfam" id="PF23394">
    <property type="entry name" value="DUF7102"/>
    <property type="match status" value="1"/>
</dbReference>
<evidence type="ECO:0000259" key="2">
    <source>
        <dbReference type="Pfam" id="PF23394"/>
    </source>
</evidence>
<reference evidence="3 4" key="1">
    <citation type="journal article" date="2018" name="Nat. Ecol. Evol.">
        <title>Pezizomycetes genomes reveal the molecular basis of ectomycorrhizal truffle lifestyle.</title>
        <authorList>
            <person name="Murat C."/>
            <person name="Payen T."/>
            <person name="Noel B."/>
            <person name="Kuo A."/>
            <person name="Morin E."/>
            <person name="Chen J."/>
            <person name="Kohler A."/>
            <person name="Krizsan K."/>
            <person name="Balestrini R."/>
            <person name="Da Silva C."/>
            <person name="Montanini B."/>
            <person name="Hainaut M."/>
            <person name="Levati E."/>
            <person name="Barry K.W."/>
            <person name="Belfiori B."/>
            <person name="Cichocki N."/>
            <person name="Clum A."/>
            <person name="Dockter R.B."/>
            <person name="Fauchery L."/>
            <person name="Guy J."/>
            <person name="Iotti M."/>
            <person name="Le Tacon F."/>
            <person name="Lindquist E.A."/>
            <person name="Lipzen A."/>
            <person name="Malagnac F."/>
            <person name="Mello A."/>
            <person name="Molinier V."/>
            <person name="Miyauchi S."/>
            <person name="Poulain J."/>
            <person name="Riccioni C."/>
            <person name="Rubini A."/>
            <person name="Sitrit Y."/>
            <person name="Splivallo R."/>
            <person name="Traeger S."/>
            <person name="Wang M."/>
            <person name="Zifcakova L."/>
            <person name="Wipf D."/>
            <person name="Zambonelli A."/>
            <person name="Paolocci F."/>
            <person name="Nowrousian M."/>
            <person name="Ottonello S."/>
            <person name="Baldrian P."/>
            <person name="Spatafora J.W."/>
            <person name="Henrissat B."/>
            <person name="Nagy L.G."/>
            <person name="Aury J.M."/>
            <person name="Wincker P."/>
            <person name="Grigoriev I.V."/>
            <person name="Bonfante P."/>
            <person name="Martin F.M."/>
        </authorList>
    </citation>
    <scope>NUCLEOTIDE SEQUENCE [LARGE SCALE GENOMIC DNA]</scope>
    <source>
        <strain evidence="3 4">RN42</strain>
    </source>
</reference>
<evidence type="ECO:0000313" key="3">
    <source>
        <dbReference type="EMBL" id="RPA77097.1"/>
    </source>
</evidence>
<dbReference type="Proteomes" id="UP000275078">
    <property type="component" value="Unassembled WGS sequence"/>
</dbReference>
<accession>A0A3N4HV11</accession>
<feature type="compositionally biased region" description="Polar residues" evidence="1">
    <location>
        <begin position="10"/>
        <end position="23"/>
    </location>
</feature>
<feature type="compositionally biased region" description="Polar residues" evidence="1">
    <location>
        <begin position="38"/>
        <end position="57"/>
    </location>
</feature>
<keyword evidence="4" id="KW-1185">Reference proteome</keyword>
<dbReference type="EMBL" id="ML119732">
    <property type="protein sequence ID" value="RPA77097.1"/>
    <property type="molecule type" value="Genomic_DNA"/>
</dbReference>
<feature type="domain" description="DUF7102" evidence="2">
    <location>
        <begin position="214"/>
        <end position="298"/>
    </location>
</feature>
<feature type="compositionally biased region" description="Basic and acidic residues" evidence="1">
    <location>
        <begin position="78"/>
        <end position="90"/>
    </location>
</feature>
<sequence>MPAPRKKPWTDSTPSERNFSSDKSILPARRNAIESSRKTPSSTKDNSETSNHISSSQMEEDIQKALEILSEGETEPPETVRSDQPQRHQQSETNGPLERAFQSDVGLPISPTDQQASSSSLGKRKLLPQDSLSRLISSRAKRSRPSTAALTFDTRDSLSSFLGLRGNAHLLSPKPEITPKAPPRPPTPEIQLISSSPEPEGPLPIPQLSQTYTIVIPTTHLVPDHPLQLTQALRQLTPLPNVVPRDFPHPKITADLIISPTTAVVITSTLLLTQVYVLPGQEGRLIDDQGFKVETNLVKAKMMHLLTFGFQTVLLLIVSSIMGEDDPVIKNVRSWAIDRNVASRVIVRVISRMEDSTVGLAEALARFGAPGEWAPAEETEAERHYVAQGWNPFYA</sequence>
<feature type="compositionally biased region" description="Polar residues" evidence="1">
    <location>
        <begin position="111"/>
        <end position="121"/>
    </location>
</feature>
<dbReference type="InterPro" id="IPR055528">
    <property type="entry name" value="DUF7102"/>
</dbReference>
<evidence type="ECO:0000256" key="1">
    <source>
        <dbReference type="SAM" id="MobiDB-lite"/>
    </source>
</evidence>